<dbReference type="RefSeq" id="WP_090247133.1">
    <property type="nucleotide sequence ID" value="NZ_FPAS01000001.1"/>
</dbReference>
<protein>
    <recommendedName>
        <fullName evidence="4">Outer membrane protein beta-barrel domain-containing protein</fullName>
    </recommendedName>
</protein>
<organism evidence="2 3">
    <name type="scientific">Lishizhenia tianjinensis</name>
    <dbReference type="NCBI Taxonomy" id="477690"/>
    <lineage>
        <taxon>Bacteria</taxon>
        <taxon>Pseudomonadati</taxon>
        <taxon>Bacteroidota</taxon>
        <taxon>Flavobacteriia</taxon>
        <taxon>Flavobacteriales</taxon>
        <taxon>Crocinitomicaceae</taxon>
        <taxon>Lishizhenia</taxon>
    </lineage>
</organism>
<proteinExistence type="predicted"/>
<feature type="chain" id="PRO_5014886722" description="Outer membrane protein beta-barrel domain-containing protein" evidence="1">
    <location>
        <begin position="23"/>
        <end position="218"/>
    </location>
</feature>
<reference evidence="2 3" key="1">
    <citation type="submission" date="2016-10" db="EMBL/GenBank/DDBJ databases">
        <authorList>
            <person name="de Groot N.N."/>
        </authorList>
    </citation>
    <scope>NUCLEOTIDE SEQUENCE [LARGE SCALE GENOMIC DNA]</scope>
    <source>
        <strain evidence="2 3">CGMCC 1.7005</strain>
    </source>
</reference>
<evidence type="ECO:0000313" key="2">
    <source>
        <dbReference type="EMBL" id="SFT51816.1"/>
    </source>
</evidence>
<evidence type="ECO:0008006" key="4">
    <source>
        <dbReference type="Google" id="ProtNLM"/>
    </source>
</evidence>
<evidence type="ECO:0000256" key="1">
    <source>
        <dbReference type="SAM" id="SignalP"/>
    </source>
</evidence>
<evidence type="ECO:0000313" key="3">
    <source>
        <dbReference type="Proteomes" id="UP000236454"/>
    </source>
</evidence>
<keyword evidence="1" id="KW-0732">Signal</keyword>
<accession>A0A1I6YMW4</accession>
<dbReference type="AlphaFoldDB" id="A0A1I6YMW4"/>
<keyword evidence="3" id="KW-1185">Reference proteome</keyword>
<feature type="signal peptide" evidence="1">
    <location>
        <begin position="1"/>
        <end position="22"/>
    </location>
</feature>
<sequence length="218" mass="25508">MNKKLLGTLCLTLGLLTTPAKAQVISENDLGFHVAASVYTDFEPYIPVHAYFGTNLELGFDWTHYYQRDKFWKTGISYTFYKSPFKNGMSYYDEYIQIPFVFSIAKCREFKHNTDLYMTFGPQVSIQTRQGRAERTDRYYDFEESHFGGAIKFGLTGEFALYQNMTNYAHAGGLRLSTDIPKLLIRTQEDWMVYDQYITATLFYSISKRRRPKKKSTY</sequence>
<dbReference type="EMBL" id="FPAS01000001">
    <property type="protein sequence ID" value="SFT51816.1"/>
    <property type="molecule type" value="Genomic_DNA"/>
</dbReference>
<gene>
    <name evidence="2" type="ORF">SAMN05216474_1033</name>
</gene>
<dbReference type="Proteomes" id="UP000236454">
    <property type="component" value="Unassembled WGS sequence"/>
</dbReference>
<name>A0A1I6YMW4_9FLAO</name>